<dbReference type="EMBL" id="RAYQ01000020">
    <property type="protein sequence ID" value="RKI89715.1"/>
    <property type="molecule type" value="Genomic_DNA"/>
</dbReference>
<comment type="caution">
    <text evidence="1">The sequence shown here is derived from an EMBL/GenBank/DDBJ whole genome shotgun (WGS) entry which is preliminary data.</text>
</comment>
<gene>
    <name evidence="1" type="ORF">D7V94_17195</name>
</gene>
<dbReference type="RefSeq" id="WP_120471568.1">
    <property type="nucleotide sequence ID" value="NZ_CATAJS010000072.1"/>
</dbReference>
<dbReference type="SUPFAM" id="SSF142906">
    <property type="entry name" value="YjbR-like"/>
    <property type="match status" value="1"/>
</dbReference>
<dbReference type="Proteomes" id="UP000280696">
    <property type="component" value="Unassembled WGS sequence"/>
</dbReference>
<dbReference type="PANTHER" id="PTHR35145">
    <property type="entry name" value="CYTOPLASMIC PROTEIN-RELATED"/>
    <property type="match status" value="1"/>
</dbReference>
<dbReference type="PANTHER" id="PTHR35145:SF1">
    <property type="entry name" value="CYTOPLASMIC PROTEIN"/>
    <property type="match status" value="1"/>
</dbReference>
<organism evidence="1 2">
    <name type="scientific">Parablautia intestinalis</name>
    <dbReference type="NCBI Taxonomy" id="2320100"/>
    <lineage>
        <taxon>Bacteria</taxon>
        <taxon>Bacillati</taxon>
        <taxon>Bacillota</taxon>
        <taxon>Clostridia</taxon>
        <taxon>Lachnospirales</taxon>
        <taxon>Lachnospiraceae</taxon>
        <taxon>Parablautia</taxon>
    </lineage>
</organism>
<dbReference type="InterPro" id="IPR007351">
    <property type="entry name" value="YjbR"/>
</dbReference>
<dbReference type="Gene3D" id="3.90.1150.30">
    <property type="match status" value="1"/>
</dbReference>
<accession>A0A3A9ATP4</accession>
<dbReference type="OrthoDB" id="9789813at2"/>
<dbReference type="InterPro" id="IPR038056">
    <property type="entry name" value="YjbR-like_sf"/>
</dbReference>
<evidence type="ECO:0000313" key="2">
    <source>
        <dbReference type="Proteomes" id="UP000280696"/>
    </source>
</evidence>
<reference evidence="1 2" key="1">
    <citation type="submission" date="2018-09" db="EMBL/GenBank/DDBJ databases">
        <title>Murine metabolic-syndrome-specific gut microbial biobank.</title>
        <authorList>
            <person name="Liu C."/>
        </authorList>
    </citation>
    <scope>NUCLEOTIDE SEQUENCE [LARGE SCALE GENOMIC DNA]</scope>
    <source>
        <strain evidence="1 2">0.1xD8-82</strain>
    </source>
</reference>
<sequence>MFEEMFQHRKLNRSKLLAYGFKEVFDEYRYTTAVMNGNFILHVTVDASGKVNTSLIEQDTGEEYVLYKIKSASGGFIGDVKCVCQKALADIAEKCYDPDIFRWKQSKEIIEYIREQYHDELEFLWKKSPGNAVWRRKDTGKWYGVILTISRKKLGLPSDEIVEIIDLRLQPEIIREIVDGRRYFPGWHMNKKSWYTIILDNCVRTEEICKRIDESYLLAVK</sequence>
<dbReference type="Pfam" id="PF04237">
    <property type="entry name" value="YjbR"/>
    <property type="match status" value="1"/>
</dbReference>
<protein>
    <recommendedName>
        <fullName evidence="3">MmcQ/YjbR family DNA-binding protein</fullName>
    </recommendedName>
</protein>
<proteinExistence type="predicted"/>
<evidence type="ECO:0008006" key="3">
    <source>
        <dbReference type="Google" id="ProtNLM"/>
    </source>
</evidence>
<keyword evidence="2" id="KW-1185">Reference proteome</keyword>
<dbReference type="AlphaFoldDB" id="A0A3A9ATP4"/>
<name>A0A3A9ATP4_9FIRM</name>
<dbReference type="InterPro" id="IPR058532">
    <property type="entry name" value="YjbR/MT2646/Rv2570-like"/>
</dbReference>
<evidence type="ECO:0000313" key="1">
    <source>
        <dbReference type="EMBL" id="RKI89715.1"/>
    </source>
</evidence>